<proteinExistence type="predicted"/>
<feature type="transmembrane region" description="Helical" evidence="1">
    <location>
        <begin position="316"/>
        <end position="349"/>
    </location>
</feature>
<feature type="transmembrane region" description="Helical" evidence="1">
    <location>
        <begin position="143"/>
        <end position="163"/>
    </location>
</feature>
<feature type="transmembrane region" description="Helical" evidence="1">
    <location>
        <begin position="10"/>
        <end position="27"/>
    </location>
</feature>
<evidence type="ECO:0000256" key="1">
    <source>
        <dbReference type="SAM" id="Phobius"/>
    </source>
</evidence>
<gene>
    <name evidence="2" type="ORF">GCM10023311_01070</name>
</gene>
<accession>A0ABP9EN20</accession>
<comment type="caution">
    <text evidence="2">The sequence shown here is derived from an EMBL/GenBank/DDBJ whole genome shotgun (WGS) entry which is preliminary data.</text>
</comment>
<feature type="transmembrane region" description="Helical" evidence="1">
    <location>
        <begin position="206"/>
        <end position="225"/>
    </location>
</feature>
<protein>
    <submittedName>
        <fullName evidence="2">Uncharacterized protein</fullName>
    </submittedName>
</protein>
<keyword evidence="3" id="KW-1185">Reference proteome</keyword>
<feature type="transmembrane region" description="Helical" evidence="1">
    <location>
        <begin position="106"/>
        <end position="123"/>
    </location>
</feature>
<feature type="transmembrane region" description="Helical" evidence="1">
    <location>
        <begin position="33"/>
        <end position="49"/>
    </location>
</feature>
<feature type="transmembrane region" description="Helical" evidence="1">
    <location>
        <begin position="175"/>
        <end position="200"/>
    </location>
</feature>
<dbReference type="Proteomes" id="UP001500433">
    <property type="component" value="Unassembled WGS sequence"/>
</dbReference>
<feature type="transmembrane region" description="Helical" evidence="1">
    <location>
        <begin position="56"/>
        <end position="76"/>
    </location>
</feature>
<evidence type="ECO:0000313" key="2">
    <source>
        <dbReference type="EMBL" id="GAA4882754.1"/>
    </source>
</evidence>
<organism evidence="2 3">
    <name type="scientific">Flaviramulus aquimarinus</name>
    <dbReference type="NCBI Taxonomy" id="1170456"/>
    <lineage>
        <taxon>Bacteria</taxon>
        <taxon>Pseudomonadati</taxon>
        <taxon>Bacteroidota</taxon>
        <taxon>Flavobacteriia</taxon>
        <taxon>Flavobacteriales</taxon>
        <taxon>Flavobacteriaceae</taxon>
        <taxon>Flaviramulus</taxon>
    </lineage>
</organism>
<feature type="transmembrane region" description="Helical" evidence="1">
    <location>
        <begin position="291"/>
        <end position="310"/>
    </location>
</feature>
<keyword evidence="1" id="KW-0812">Transmembrane</keyword>
<evidence type="ECO:0000313" key="3">
    <source>
        <dbReference type="Proteomes" id="UP001500433"/>
    </source>
</evidence>
<name>A0ABP9EN20_9FLAO</name>
<dbReference type="RefSeq" id="WP_345271948.1">
    <property type="nucleotide sequence ID" value="NZ_BAABJH010000001.1"/>
</dbReference>
<keyword evidence="1" id="KW-1133">Transmembrane helix</keyword>
<reference evidence="3" key="1">
    <citation type="journal article" date="2019" name="Int. J. Syst. Evol. Microbiol.">
        <title>The Global Catalogue of Microorganisms (GCM) 10K type strain sequencing project: providing services to taxonomists for standard genome sequencing and annotation.</title>
        <authorList>
            <consortium name="The Broad Institute Genomics Platform"/>
            <consortium name="The Broad Institute Genome Sequencing Center for Infectious Disease"/>
            <person name="Wu L."/>
            <person name="Ma J."/>
        </authorList>
    </citation>
    <scope>NUCLEOTIDE SEQUENCE [LARGE SCALE GENOMIC DNA]</scope>
    <source>
        <strain evidence="3">JCM 18274</strain>
    </source>
</reference>
<feature type="transmembrane region" description="Helical" evidence="1">
    <location>
        <begin position="82"/>
        <end position="99"/>
    </location>
</feature>
<sequence>MEITLSKNKYISHFVGFIFIIMALSDILHSRSFMLAGALLSIMTFVFYFSMKNKNYLSEAIFFILFLLITSLINLFFTQNNFGGSVTLLGNLFLSFIYFQIDNKKTTIWIIASYLITIIFISYKLFVLEIHPNLLYEGLSRNHAGFAVVFYTIFLLFHLKVTYNRFPILPPLIGVVLAFFLFGRTSLIVTFILLLVVLFYKFKSNHKARIVAIFLFLGLCYYLWLKYGSLLSTETNLGEGLDTPRWELWRIYIESINFINIFTGVDVTELRMYDQFGGNPHNSFIKFHSRVGIGSFAFITLFFLSIFKYLKTKQYYIFWLLILLTIRAFFDSDIFIGNFDFIFFIITFYWIKTD</sequence>
<dbReference type="EMBL" id="BAABJH010000001">
    <property type="protein sequence ID" value="GAA4882754.1"/>
    <property type="molecule type" value="Genomic_DNA"/>
</dbReference>
<keyword evidence="1" id="KW-0472">Membrane</keyword>